<accession>A0A1R1Y8U5</accession>
<reference evidence="2 3" key="1">
    <citation type="submission" date="2017-01" db="EMBL/GenBank/DDBJ databases">
        <authorList>
            <person name="Mah S.A."/>
            <person name="Swanson W.J."/>
            <person name="Moy G.W."/>
            <person name="Vacquier V.D."/>
        </authorList>
    </citation>
    <scope>NUCLEOTIDE SEQUENCE [LARGE SCALE GENOMIC DNA]</scope>
    <source>
        <strain evidence="2 3">GSMNP</strain>
    </source>
</reference>
<proteinExistence type="predicted"/>
<dbReference type="EMBL" id="LSSN01000558">
    <property type="protein sequence ID" value="OMJ23329.1"/>
    <property type="molecule type" value="Genomic_DNA"/>
</dbReference>
<keyword evidence="3" id="KW-1185">Reference proteome</keyword>
<name>A0A1R1Y8U5_9FUNG</name>
<evidence type="ECO:0000313" key="2">
    <source>
        <dbReference type="EMBL" id="OMJ23329.1"/>
    </source>
</evidence>
<protein>
    <submittedName>
        <fullName evidence="2">Uncharacterized protein</fullName>
    </submittedName>
</protein>
<evidence type="ECO:0000256" key="1">
    <source>
        <dbReference type="SAM" id="MobiDB-lite"/>
    </source>
</evidence>
<dbReference type="Proteomes" id="UP000187283">
    <property type="component" value="Unassembled WGS sequence"/>
</dbReference>
<dbReference type="AlphaFoldDB" id="A0A1R1Y8U5"/>
<sequence>MVNVNNAKSIFPPVYVTALNNLTKNPEKNVIMHKNTPTSHDYSIESPEIYEKEDKGYPKLNDNLKKHNNTINPKTNSIENEMEENRNRKNEENDSISSKNHDLDLDVNDDVCMSQKETIEIDEITTPVDNISKEVIH</sequence>
<gene>
    <name evidence="2" type="ORF">AYI70_g2327</name>
</gene>
<comment type="caution">
    <text evidence="2">The sequence shown here is derived from an EMBL/GenBank/DDBJ whole genome shotgun (WGS) entry which is preliminary data.</text>
</comment>
<evidence type="ECO:0000313" key="3">
    <source>
        <dbReference type="Proteomes" id="UP000187283"/>
    </source>
</evidence>
<feature type="compositionally biased region" description="Basic and acidic residues" evidence="1">
    <location>
        <begin position="83"/>
        <end position="92"/>
    </location>
</feature>
<organism evidence="2 3">
    <name type="scientific">Smittium culicis</name>
    <dbReference type="NCBI Taxonomy" id="133412"/>
    <lineage>
        <taxon>Eukaryota</taxon>
        <taxon>Fungi</taxon>
        <taxon>Fungi incertae sedis</taxon>
        <taxon>Zoopagomycota</taxon>
        <taxon>Kickxellomycotina</taxon>
        <taxon>Harpellomycetes</taxon>
        <taxon>Harpellales</taxon>
        <taxon>Legeriomycetaceae</taxon>
        <taxon>Smittium</taxon>
    </lineage>
</organism>
<feature type="region of interest" description="Disordered" evidence="1">
    <location>
        <begin position="62"/>
        <end position="104"/>
    </location>
</feature>